<dbReference type="Gene3D" id="1.10.10.60">
    <property type="entry name" value="Homeodomain-like"/>
    <property type="match status" value="1"/>
</dbReference>
<dbReference type="Gene3D" id="1.10.357.10">
    <property type="entry name" value="Tetracycline Repressor, domain 2"/>
    <property type="match status" value="1"/>
</dbReference>
<proteinExistence type="predicted"/>
<name>A0ABP9SGE0_9ACTN</name>
<dbReference type="Pfam" id="PF00440">
    <property type="entry name" value="TetR_N"/>
    <property type="match status" value="1"/>
</dbReference>
<reference evidence="7" key="1">
    <citation type="journal article" date="2019" name="Int. J. Syst. Evol. Microbiol.">
        <title>The Global Catalogue of Microorganisms (GCM) 10K type strain sequencing project: providing services to taxonomists for standard genome sequencing and annotation.</title>
        <authorList>
            <consortium name="The Broad Institute Genomics Platform"/>
            <consortium name="The Broad Institute Genome Sequencing Center for Infectious Disease"/>
            <person name="Wu L."/>
            <person name="Ma J."/>
        </authorList>
    </citation>
    <scope>NUCLEOTIDE SEQUENCE [LARGE SCALE GENOMIC DNA]</scope>
    <source>
        <strain evidence="7">JCM 18304</strain>
    </source>
</reference>
<evidence type="ECO:0000256" key="2">
    <source>
        <dbReference type="ARBA" id="ARBA00023125"/>
    </source>
</evidence>
<dbReference type="RefSeq" id="WP_345635884.1">
    <property type="nucleotide sequence ID" value="NZ_BAABJQ010000025.1"/>
</dbReference>
<dbReference type="InterPro" id="IPR049397">
    <property type="entry name" value="EthR_C"/>
</dbReference>
<evidence type="ECO:0000256" key="3">
    <source>
        <dbReference type="ARBA" id="ARBA00023163"/>
    </source>
</evidence>
<dbReference type="EMBL" id="BAABJQ010000025">
    <property type="protein sequence ID" value="GAA5195892.1"/>
    <property type="molecule type" value="Genomic_DNA"/>
</dbReference>
<dbReference type="InterPro" id="IPR036271">
    <property type="entry name" value="Tet_transcr_reg_TetR-rel_C_sf"/>
</dbReference>
<keyword evidence="2 4" id="KW-0238">DNA-binding</keyword>
<gene>
    <name evidence="6" type="ORF">GCM10023322_63620</name>
</gene>
<dbReference type="SUPFAM" id="SSF48498">
    <property type="entry name" value="Tetracyclin repressor-like, C-terminal domain"/>
    <property type="match status" value="1"/>
</dbReference>
<dbReference type="PROSITE" id="PS50977">
    <property type="entry name" value="HTH_TETR_2"/>
    <property type="match status" value="1"/>
</dbReference>
<evidence type="ECO:0000313" key="6">
    <source>
        <dbReference type="EMBL" id="GAA5195892.1"/>
    </source>
</evidence>
<protein>
    <recommendedName>
        <fullName evidence="5">HTH tetR-type domain-containing protein</fullName>
    </recommendedName>
</protein>
<accession>A0ABP9SGE0</accession>
<feature type="domain" description="HTH tetR-type" evidence="5">
    <location>
        <begin position="16"/>
        <end position="77"/>
    </location>
</feature>
<organism evidence="6 7">
    <name type="scientific">Rugosimonospora acidiphila</name>
    <dbReference type="NCBI Taxonomy" id="556531"/>
    <lineage>
        <taxon>Bacteria</taxon>
        <taxon>Bacillati</taxon>
        <taxon>Actinomycetota</taxon>
        <taxon>Actinomycetes</taxon>
        <taxon>Micromonosporales</taxon>
        <taxon>Micromonosporaceae</taxon>
        <taxon>Rugosimonospora</taxon>
    </lineage>
</organism>
<dbReference type="Pfam" id="PF21313">
    <property type="entry name" value="EthR_C"/>
    <property type="match status" value="1"/>
</dbReference>
<dbReference type="PANTHER" id="PTHR30055">
    <property type="entry name" value="HTH-TYPE TRANSCRIPTIONAL REGULATOR RUTR"/>
    <property type="match status" value="1"/>
</dbReference>
<dbReference type="InterPro" id="IPR001647">
    <property type="entry name" value="HTH_TetR"/>
</dbReference>
<evidence type="ECO:0000259" key="5">
    <source>
        <dbReference type="PROSITE" id="PS50977"/>
    </source>
</evidence>
<keyword evidence="1" id="KW-0805">Transcription regulation</keyword>
<evidence type="ECO:0000313" key="7">
    <source>
        <dbReference type="Proteomes" id="UP001501570"/>
    </source>
</evidence>
<feature type="DNA-binding region" description="H-T-H motif" evidence="4">
    <location>
        <begin position="40"/>
        <end position="59"/>
    </location>
</feature>
<dbReference type="InterPro" id="IPR050109">
    <property type="entry name" value="HTH-type_TetR-like_transc_reg"/>
</dbReference>
<keyword evidence="7" id="KW-1185">Reference proteome</keyword>
<comment type="caution">
    <text evidence="6">The sequence shown here is derived from an EMBL/GenBank/DDBJ whole genome shotgun (WGS) entry which is preliminary data.</text>
</comment>
<evidence type="ECO:0000256" key="1">
    <source>
        <dbReference type="ARBA" id="ARBA00023015"/>
    </source>
</evidence>
<sequence length="208" mass="22797">MPSITRRRAPNPGRRNSAEAEILAATQRLLIDGANFTELGIQQISAEAGVARSTFYAHFRDKTELLLRLAATMRETSFAIASAWEPTAGLDSLTEAFLGVVGVYREHAAVLRAVAEVATYDAIVRDFWSEGLTRFTDRTIEVLREDQKAGRTPADVDLVGATRVIVIGGERAIFDQATAGDPSGDAAFARELALIWWYGAYRRPADPR</sequence>
<dbReference type="PANTHER" id="PTHR30055:SF234">
    <property type="entry name" value="HTH-TYPE TRANSCRIPTIONAL REGULATOR BETI"/>
    <property type="match status" value="1"/>
</dbReference>
<keyword evidence="3" id="KW-0804">Transcription</keyword>
<dbReference type="SUPFAM" id="SSF46689">
    <property type="entry name" value="Homeodomain-like"/>
    <property type="match status" value="1"/>
</dbReference>
<dbReference type="InterPro" id="IPR009057">
    <property type="entry name" value="Homeodomain-like_sf"/>
</dbReference>
<evidence type="ECO:0000256" key="4">
    <source>
        <dbReference type="PROSITE-ProRule" id="PRU00335"/>
    </source>
</evidence>
<dbReference type="Proteomes" id="UP001501570">
    <property type="component" value="Unassembled WGS sequence"/>
</dbReference>